<dbReference type="InterPro" id="IPR027417">
    <property type="entry name" value="P-loop_NTPase"/>
</dbReference>
<protein>
    <recommendedName>
        <fullName evidence="2">TIR domain-containing protein</fullName>
    </recommendedName>
</protein>
<dbReference type="InterPro" id="IPR035897">
    <property type="entry name" value="Toll_tir_struct_dom_sf"/>
</dbReference>
<reference evidence="3" key="1">
    <citation type="submission" date="2021-01" db="EMBL/GenBank/DDBJ databases">
        <title>Whole genome shotgun sequence of Actinoplanes tereljensis NBRC 105297.</title>
        <authorList>
            <person name="Komaki H."/>
            <person name="Tamura T."/>
        </authorList>
    </citation>
    <scope>NUCLEOTIDE SEQUENCE</scope>
    <source>
        <strain evidence="3">NBRC 105297</strain>
    </source>
</reference>
<dbReference type="Pfam" id="PF13676">
    <property type="entry name" value="TIR_2"/>
    <property type="match status" value="1"/>
</dbReference>
<proteinExistence type="predicted"/>
<dbReference type="PROSITE" id="PS50104">
    <property type="entry name" value="TIR"/>
    <property type="match status" value="1"/>
</dbReference>
<dbReference type="SUPFAM" id="SSF82171">
    <property type="entry name" value="DPP6 N-terminal domain-like"/>
    <property type="match status" value="1"/>
</dbReference>
<dbReference type="Pfam" id="PF08477">
    <property type="entry name" value="Roc"/>
    <property type="match status" value="1"/>
</dbReference>
<dbReference type="GO" id="GO:0007165">
    <property type="term" value="P:signal transduction"/>
    <property type="evidence" value="ECO:0007669"/>
    <property type="project" value="InterPro"/>
</dbReference>
<dbReference type="PANTHER" id="PTHR47979">
    <property type="entry name" value="DRAB11-RELATED"/>
    <property type="match status" value="1"/>
</dbReference>
<dbReference type="Gene3D" id="3.40.50.300">
    <property type="entry name" value="P-loop containing nucleotide triphosphate hydrolases"/>
    <property type="match status" value="1"/>
</dbReference>
<comment type="caution">
    <text evidence="3">The sequence shown here is derived from an EMBL/GenBank/DDBJ whole genome shotgun (WGS) entry which is preliminary data.</text>
</comment>
<dbReference type="InterPro" id="IPR025662">
    <property type="entry name" value="Sigma_54_int_dom_ATP-bd_1"/>
</dbReference>
<sequence length="975" mass="107463">MTATQRDLHPAITWRSQLPPPSSSTAEPLTCSWSCDGRRLLVISDSAEVWMFHDGRWRREWRSETLYRNPVGTAVWSPYDATTFACVRQEGVEVYRTTSSLTMMVWRQPMSRRLHAGGLTFSSRGARLAIADGSRTVHVTQLTGGGVAADLVLKDTADEVYWSPAGDQIVVQGPTGTHILPDPNAVPVKLADFTRPLTGMTWSWNGRMLCAADAHSPMLRVWDAEGNSIAELEGLVNAVVAFSADDRLLCAAYQRELRCWRTDTWQMVVQAGLADAGNQGWGVASSPAGPMLALWRRGIRRRINTYEVDVDTLLDGPAHPSRTYRNAKVVLVGETGVGKSGLGLVLSGQAYRPTDSTHARQVLTFEDTEVALPDGGVERRETLLWDMAGQSGYRLIHQLHLAEATAALIVFDGRSETDPFAGVRYWARALRQQSGAAALLVAARGDRGGVPAGDKRIAALRDELGLVGYFETSAREGRQIPELAAAIRATIDWGALPLSVSTELFETIKQFLVGERDGERVLATAGDLFRDFRRHHPALPDDGSLRPSFDACVRLLELRDLLRRLSFGDFVLLRPEMLDFYASALIDEARAQPDGLGCLSEPRALAGDFPMPSDGRLPAAEERLLLIAVVEELLRHDLGLREFSDSGVDLVFPSQLTADRPIDADPEAADVVFRFDGAVHAVYATLVVRLSRVSAYSQSEMWRNGSTYRAKVGGVCGLRVVQAEEGRGELTVFFDAASSEETRYLFEDYVHAHLRARAIDGSVRRERLFVCPKCAYRVDPAVVRRRLERGAIDVLCADCEEARILLLDREERLTHAAAVRDMNASADAGREAAVNTARIRGKEATQDYDVFLSYNTADHGAVAEIAGRLRDAGVLAWFAPVDLVPGARWRGELERQIGRVRAGAIFLGPHGLGMWQKMEEELLVNESARRDLRIIPVQLPGYAGQVTGFLSQWHAADFRHGDPDPFARLLEGITQ</sequence>
<dbReference type="RefSeq" id="WP_203810287.1">
    <property type="nucleotide sequence ID" value="NZ_BOMY01000034.1"/>
</dbReference>
<dbReference type="SMART" id="SM00175">
    <property type="entry name" value="RAB"/>
    <property type="match status" value="1"/>
</dbReference>
<dbReference type="PROSITE" id="PS00675">
    <property type="entry name" value="SIGMA54_INTERACT_1"/>
    <property type="match status" value="1"/>
</dbReference>
<keyword evidence="4" id="KW-1185">Reference proteome</keyword>
<feature type="region of interest" description="Disordered" evidence="1">
    <location>
        <begin position="1"/>
        <end position="26"/>
    </location>
</feature>
<dbReference type="EMBL" id="BOMY01000034">
    <property type="protein sequence ID" value="GIF22657.1"/>
    <property type="molecule type" value="Genomic_DNA"/>
</dbReference>
<dbReference type="AlphaFoldDB" id="A0A919TW86"/>
<dbReference type="PRINTS" id="PR00449">
    <property type="entry name" value="RASTRNSFRMNG"/>
</dbReference>
<dbReference type="InterPro" id="IPR015943">
    <property type="entry name" value="WD40/YVTN_repeat-like_dom_sf"/>
</dbReference>
<dbReference type="Proteomes" id="UP000623608">
    <property type="component" value="Unassembled WGS sequence"/>
</dbReference>
<gene>
    <name evidence="3" type="ORF">Ate02nite_53870</name>
</gene>
<evidence type="ECO:0000313" key="3">
    <source>
        <dbReference type="EMBL" id="GIF22657.1"/>
    </source>
</evidence>
<evidence type="ECO:0000259" key="2">
    <source>
        <dbReference type="PROSITE" id="PS50104"/>
    </source>
</evidence>
<dbReference type="InterPro" id="IPR050209">
    <property type="entry name" value="Rab_GTPases_membrane_traffic"/>
</dbReference>
<dbReference type="InterPro" id="IPR000157">
    <property type="entry name" value="TIR_dom"/>
</dbReference>
<dbReference type="Gene3D" id="2.130.10.10">
    <property type="entry name" value="YVTN repeat-like/Quinoprotein amine dehydrogenase"/>
    <property type="match status" value="1"/>
</dbReference>
<organism evidence="3 4">
    <name type="scientific">Paractinoplanes tereljensis</name>
    <dbReference type="NCBI Taxonomy" id="571912"/>
    <lineage>
        <taxon>Bacteria</taxon>
        <taxon>Bacillati</taxon>
        <taxon>Actinomycetota</taxon>
        <taxon>Actinomycetes</taxon>
        <taxon>Micromonosporales</taxon>
        <taxon>Micromonosporaceae</taxon>
        <taxon>Paractinoplanes</taxon>
    </lineage>
</organism>
<accession>A0A919TW86</accession>
<dbReference type="SUPFAM" id="SSF52200">
    <property type="entry name" value="Toll/Interleukin receptor TIR domain"/>
    <property type="match status" value="1"/>
</dbReference>
<dbReference type="Gene3D" id="3.40.50.10140">
    <property type="entry name" value="Toll/interleukin-1 receptor homology (TIR) domain"/>
    <property type="match status" value="1"/>
</dbReference>
<name>A0A919TW86_9ACTN</name>
<evidence type="ECO:0000313" key="4">
    <source>
        <dbReference type="Proteomes" id="UP000623608"/>
    </source>
</evidence>
<dbReference type="SUPFAM" id="SSF52540">
    <property type="entry name" value="P-loop containing nucleoside triphosphate hydrolases"/>
    <property type="match status" value="1"/>
</dbReference>
<feature type="domain" description="TIR" evidence="2">
    <location>
        <begin position="846"/>
        <end position="975"/>
    </location>
</feature>
<evidence type="ECO:0000256" key="1">
    <source>
        <dbReference type="SAM" id="MobiDB-lite"/>
    </source>
</evidence>